<dbReference type="AlphaFoldDB" id="A0A834I6E0"/>
<evidence type="ECO:0000313" key="2">
    <source>
        <dbReference type="Proteomes" id="UP000625711"/>
    </source>
</evidence>
<sequence>MHEWRRSADSGIWGKGGYSGHYVAETENEMDCRARVHFRRLSGLSDHILGGFRRSLLVGSLSFRKTRSIFSVGMYCGLEESMLGDFGEQ</sequence>
<gene>
    <name evidence="1" type="ORF">GWI33_018916</name>
</gene>
<dbReference type="Proteomes" id="UP000625711">
    <property type="component" value="Unassembled WGS sequence"/>
</dbReference>
<name>A0A834I6E0_RHYFE</name>
<reference evidence="1" key="1">
    <citation type="submission" date="2020-08" db="EMBL/GenBank/DDBJ databases">
        <title>Genome sequencing and assembly of the red palm weevil Rhynchophorus ferrugineus.</title>
        <authorList>
            <person name="Dias G.B."/>
            <person name="Bergman C.M."/>
            <person name="Manee M."/>
        </authorList>
    </citation>
    <scope>NUCLEOTIDE SEQUENCE</scope>
    <source>
        <strain evidence="1">AA-2017</strain>
        <tissue evidence="1">Whole larva</tissue>
    </source>
</reference>
<accession>A0A834I6E0</accession>
<protein>
    <submittedName>
        <fullName evidence="1">Uncharacterized protein</fullName>
    </submittedName>
</protein>
<organism evidence="1 2">
    <name type="scientific">Rhynchophorus ferrugineus</name>
    <name type="common">Red palm weevil</name>
    <name type="synonym">Curculio ferrugineus</name>
    <dbReference type="NCBI Taxonomy" id="354439"/>
    <lineage>
        <taxon>Eukaryota</taxon>
        <taxon>Metazoa</taxon>
        <taxon>Ecdysozoa</taxon>
        <taxon>Arthropoda</taxon>
        <taxon>Hexapoda</taxon>
        <taxon>Insecta</taxon>
        <taxon>Pterygota</taxon>
        <taxon>Neoptera</taxon>
        <taxon>Endopterygota</taxon>
        <taxon>Coleoptera</taxon>
        <taxon>Polyphaga</taxon>
        <taxon>Cucujiformia</taxon>
        <taxon>Curculionidae</taxon>
        <taxon>Dryophthorinae</taxon>
        <taxon>Rhynchophorus</taxon>
    </lineage>
</organism>
<keyword evidence="2" id="KW-1185">Reference proteome</keyword>
<dbReference type="EMBL" id="JAACXV010014368">
    <property type="protein sequence ID" value="KAF7267897.1"/>
    <property type="molecule type" value="Genomic_DNA"/>
</dbReference>
<evidence type="ECO:0000313" key="1">
    <source>
        <dbReference type="EMBL" id="KAF7267897.1"/>
    </source>
</evidence>
<comment type="caution">
    <text evidence="1">The sequence shown here is derived from an EMBL/GenBank/DDBJ whole genome shotgun (WGS) entry which is preliminary data.</text>
</comment>
<proteinExistence type="predicted"/>